<dbReference type="PROSITE" id="PS00650">
    <property type="entry name" value="G_PROTEIN_RECEP_F2_2"/>
    <property type="match status" value="1"/>
</dbReference>
<sequence length="138" mass="15953">MFMAYLFNIFNTLQGLLIFLFHCIGDEKVRAEYLRSLRCQTRAMAYGVARPWWSKSDSISRSKASDKMRRRTLQSNVELPKVTIDNSVKRRTTVMTGPEYTALRQSVKMSQMYGLTEDDCEQNSEGRQIAENLTDTHA</sequence>
<feature type="signal peptide" evidence="1">
    <location>
        <begin position="1"/>
        <end position="31"/>
    </location>
</feature>
<evidence type="ECO:0000256" key="1">
    <source>
        <dbReference type="SAM" id="SignalP"/>
    </source>
</evidence>
<dbReference type="Gene3D" id="1.20.1070.10">
    <property type="entry name" value="Rhodopsin 7-helix transmembrane proteins"/>
    <property type="match status" value="1"/>
</dbReference>
<protein>
    <submittedName>
        <fullName evidence="2">Uncharacterized protein</fullName>
    </submittedName>
</protein>
<organism evidence="2 3">
    <name type="scientific">Porites evermanni</name>
    <dbReference type="NCBI Taxonomy" id="104178"/>
    <lineage>
        <taxon>Eukaryota</taxon>
        <taxon>Metazoa</taxon>
        <taxon>Cnidaria</taxon>
        <taxon>Anthozoa</taxon>
        <taxon>Hexacorallia</taxon>
        <taxon>Scleractinia</taxon>
        <taxon>Fungiina</taxon>
        <taxon>Poritidae</taxon>
        <taxon>Porites</taxon>
    </lineage>
</organism>
<comment type="caution">
    <text evidence="2">The sequence shown here is derived from an EMBL/GenBank/DDBJ whole genome shotgun (WGS) entry which is preliminary data.</text>
</comment>
<gene>
    <name evidence="2" type="ORF">PEVE_00024029</name>
</gene>
<name>A0ABN8MCK9_9CNID</name>
<dbReference type="EMBL" id="CALNXI010000320">
    <property type="protein sequence ID" value="CAH3024786.1"/>
    <property type="molecule type" value="Genomic_DNA"/>
</dbReference>
<dbReference type="Proteomes" id="UP001159427">
    <property type="component" value="Unassembled WGS sequence"/>
</dbReference>
<proteinExistence type="predicted"/>
<keyword evidence="3" id="KW-1185">Reference proteome</keyword>
<reference evidence="2 3" key="1">
    <citation type="submission" date="2022-05" db="EMBL/GenBank/DDBJ databases">
        <authorList>
            <consortium name="Genoscope - CEA"/>
            <person name="William W."/>
        </authorList>
    </citation>
    <scope>NUCLEOTIDE SEQUENCE [LARGE SCALE GENOMIC DNA]</scope>
</reference>
<accession>A0ABN8MCK9</accession>
<feature type="chain" id="PRO_5045587670" evidence="1">
    <location>
        <begin position="32"/>
        <end position="138"/>
    </location>
</feature>
<dbReference type="PANTHER" id="PTHR12011">
    <property type="entry name" value="ADHESION G-PROTEIN COUPLED RECEPTOR"/>
    <property type="match status" value="1"/>
</dbReference>
<keyword evidence="1" id="KW-0732">Signal</keyword>
<evidence type="ECO:0000313" key="2">
    <source>
        <dbReference type="EMBL" id="CAH3024786.1"/>
    </source>
</evidence>
<evidence type="ECO:0000313" key="3">
    <source>
        <dbReference type="Proteomes" id="UP001159427"/>
    </source>
</evidence>
<dbReference type="PANTHER" id="PTHR12011:SF347">
    <property type="entry name" value="FI21270P1-RELATED"/>
    <property type="match status" value="1"/>
</dbReference>
<dbReference type="InterPro" id="IPR017983">
    <property type="entry name" value="GPCR_2_secretin-like_CS"/>
</dbReference>